<comment type="caution">
    <text evidence="2">The sequence shown here is derived from an EMBL/GenBank/DDBJ whole genome shotgun (WGS) entry which is preliminary data.</text>
</comment>
<dbReference type="OrthoDB" id="661148at2759"/>
<sequence>MGGGLLNIKIRNSSNPDNYEPETRKLSVPSNIKWNDLEKEIRALFSEINSNDIIQLKYRDFEGDIIHISTDGELSSILCTLNEEESMVKFDLVIKSKPLESLKFEIDDEFVDITKNILQQWLSENLPNLIDKVTREV</sequence>
<name>A0A9N9P8W1_9GLOM</name>
<reference evidence="2" key="1">
    <citation type="submission" date="2021-06" db="EMBL/GenBank/DDBJ databases">
        <authorList>
            <person name="Kallberg Y."/>
            <person name="Tangrot J."/>
            <person name="Rosling A."/>
        </authorList>
    </citation>
    <scope>NUCLEOTIDE SEQUENCE</scope>
    <source>
        <strain evidence="2">MA453B</strain>
    </source>
</reference>
<dbReference type="PROSITE" id="PS51745">
    <property type="entry name" value="PB1"/>
    <property type="match status" value="1"/>
</dbReference>
<dbReference type="SUPFAM" id="SSF54277">
    <property type="entry name" value="CAD &amp; PB1 domains"/>
    <property type="match status" value="1"/>
</dbReference>
<dbReference type="EMBL" id="CAJVPY010053640">
    <property type="protein sequence ID" value="CAG8816244.1"/>
    <property type="molecule type" value="Genomic_DNA"/>
</dbReference>
<evidence type="ECO:0000313" key="3">
    <source>
        <dbReference type="Proteomes" id="UP000789405"/>
    </source>
</evidence>
<proteinExistence type="predicted"/>
<evidence type="ECO:0000259" key="1">
    <source>
        <dbReference type="PROSITE" id="PS51745"/>
    </source>
</evidence>
<feature type="domain" description="PB1" evidence="1">
    <location>
        <begin position="5"/>
        <end position="86"/>
    </location>
</feature>
<gene>
    <name evidence="2" type="ORF">DERYTH_LOCUS26256</name>
</gene>
<dbReference type="Pfam" id="PF00564">
    <property type="entry name" value="PB1"/>
    <property type="match status" value="1"/>
</dbReference>
<keyword evidence="3" id="KW-1185">Reference proteome</keyword>
<feature type="non-terminal residue" evidence="2">
    <location>
        <position position="1"/>
    </location>
</feature>
<organism evidence="2 3">
    <name type="scientific">Dentiscutata erythropus</name>
    <dbReference type="NCBI Taxonomy" id="1348616"/>
    <lineage>
        <taxon>Eukaryota</taxon>
        <taxon>Fungi</taxon>
        <taxon>Fungi incertae sedis</taxon>
        <taxon>Mucoromycota</taxon>
        <taxon>Glomeromycotina</taxon>
        <taxon>Glomeromycetes</taxon>
        <taxon>Diversisporales</taxon>
        <taxon>Gigasporaceae</taxon>
        <taxon>Dentiscutata</taxon>
    </lineage>
</organism>
<protein>
    <submittedName>
        <fullName evidence="2">191_t:CDS:1</fullName>
    </submittedName>
</protein>
<evidence type="ECO:0000313" key="2">
    <source>
        <dbReference type="EMBL" id="CAG8816244.1"/>
    </source>
</evidence>
<dbReference type="SMART" id="SM00666">
    <property type="entry name" value="PB1"/>
    <property type="match status" value="1"/>
</dbReference>
<dbReference type="InterPro" id="IPR000270">
    <property type="entry name" value="PB1_dom"/>
</dbReference>
<dbReference type="InterPro" id="IPR053793">
    <property type="entry name" value="PB1-like"/>
</dbReference>
<accession>A0A9N9P8W1</accession>
<dbReference type="Proteomes" id="UP000789405">
    <property type="component" value="Unassembled WGS sequence"/>
</dbReference>
<dbReference type="Gene3D" id="3.10.20.90">
    <property type="entry name" value="Phosphatidylinositol 3-kinase Catalytic Subunit, Chain A, domain 1"/>
    <property type="match status" value="1"/>
</dbReference>
<dbReference type="AlphaFoldDB" id="A0A9N9P8W1"/>